<keyword evidence="2" id="KW-1185">Reference proteome</keyword>
<sequence length="46" mass="5455">MLQRIFVEIEFDNYDSLLKVAITSNYFLVKSHTIKFKVIVCCSLER</sequence>
<dbReference type="Gramene" id="mRNA:HanXRQr2_Chr10g0459901">
    <property type="protein sequence ID" value="mRNA:HanXRQr2_Chr10g0459901"/>
    <property type="gene ID" value="HanXRQr2_Chr10g0459901"/>
</dbReference>
<dbReference type="Proteomes" id="UP000215914">
    <property type="component" value="Unassembled WGS sequence"/>
</dbReference>
<reference evidence="1" key="1">
    <citation type="journal article" date="2017" name="Nature">
        <title>The sunflower genome provides insights into oil metabolism, flowering and Asterid evolution.</title>
        <authorList>
            <person name="Badouin H."/>
            <person name="Gouzy J."/>
            <person name="Grassa C.J."/>
            <person name="Murat F."/>
            <person name="Staton S.E."/>
            <person name="Cottret L."/>
            <person name="Lelandais-Briere C."/>
            <person name="Owens G.L."/>
            <person name="Carrere S."/>
            <person name="Mayjonade B."/>
            <person name="Legrand L."/>
            <person name="Gill N."/>
            <person name="Kane N.C."/>
            <person name="Bowers J.E."/>
            <person name="Hubner S."/>
            <person name="Bellec A."/>
            <person name="Berard A."/>
            <person name="Berges H."/>
            <person name="Blanchet N."/>
            <person name="Boniface M.C."/>
            <person name="Brunel D."/>
            <person name="Catrice O."/>
            <person name="Chaidir N."/>
            <person name="Claudel C."/>
            <person name="Donnadieu C."/>
            <person name="Faraut T."/>
            <person name="Fievet G."/>
            <person name="Helmstetter N."/>
            <person name="King M."/>
            <person name="Knapp S.J."/>
            <person name="Lai Z."/>
            <person name="Le Paslier M.C."/>
            <person name="Lippi Y."/>
            <person name="Lorenzon L."/>
            <person name="Mandel J.R."/>
            <person name="Marage G."/>
            <person name="Marchand G."/>
            <person name="Marquand E."/>
            <person name="Bret-Mestries E."/>
            <person name="Morien E."/>
            <person name="Nambeesan S."/>
            <person name="Nguyen T."/>
            <person name="Pegot-Espagnet P."/>
            <person name="Pouilly N."/>
            <person name="Raftis F."/>
            <person name="Sallet E."/>
            <person name="Schiex T."/>
            <person name="Thomas J."/>
            <person name="Vandecasteele C."/>
            <person name="Vares D."/>
            <person name="Vear F."/>
            <person name="Vautrin S."/>
            <person name="Crespi M."/>
            <person name="Mangin B."/>
            <person name="Burke J.M."/>
            <person name="Salse J."/>
            <person name="Munos S."/>
            <person name="Vincourt P."/>
            <person name="Rieseberg L.H."/>
            <person name="Langlade N.B."/>
        </authorList>
    </citation>
    <scope>NUCLEOTIDE SEQUENCE</scope>
    <source>
        <tissue evidence="1">Leaves</tissue>
    </source>
</reference>
<gene>
    <name evidence="1" type="ORF">HanXRQr2_Chr10g0459901</name>
</gene>
<evidence type="ECO:0000313" key="2">
    <source>
        <dbReference type="Proteomes" id="UP000215914"/>
    </source>
</evidence>
<protein>
    <submittedName>
        <fullName evidence="1">Uncharacterized protein</fullName>
    </submittedName>
</protein>
<evidence type="ECO:0000313" key="1">
    <source>
        <dbReference type="EMBL" id="KAF5788066.1"/>
    </source>
</evidence>
<dbReference type="AlphaFoldDB" id="A0A9K3I0U7"/>
<comment type="caution">
    <text evidence="1">The sequence shown here is derived from an EMBL/GenBank/DDBJ whole genome shotgun (WGS) entry which is preliminary data.</text>
</comment>
<organism evidence="1 2">
    <name type="scientific">Helianthus annuus</name>
    <name type="common">Common sunflower</name>
    <dbReference type="NCBI Taxonomy" id="4232"/>
    <lineage>
        <taxon>Eukaryota</taxon>
        <taxon>Viridiplantae</taxon>
        <taxon>Streptophyta</taxon>
        <taxon>Embryophyta</taxon>
        <taxon>Tracheophyta</taxon>
        <taxon>Spermatophyta</taxon>
        <taxon>Magnoliopsida</taxon>
        <taxon>eudicotyledons</taxon>
        <taxon>Gunneridae</taxon>
        <taxon>Pentapetalae</taxon>
        <taxon>asterids</taxon>
        <taxon>campanulids</taxon>
        <taxon>Asterales</taxon>
        <taxon>Asteraceae</taxon>
        <taxon>Asteroideae</taxon>
        <taxon>Heliantheae alliance</taxon>
        <taxon>Heliantheae</taxon>
        <taxon>Helianthus</taxon>
    </lineage>
</organism>
<proteinExistence type="predicted"/>
<dbReference type="EMBL" id="MNCJ02000325">
    <property type="protein sequence ID" value="KAF5788066.1"/>
    <property type="molecule type" value="Genomic_DNA"/>
</dbReference>
<name>A0A9K3I0U7_HELAN</name>
<accession>A0A9K3I0U7</accession>
<reference evidence="1" key="2">
    <citation type="submission" date="2020-06" db="EMBL/GenBank/DDBJ databases">
        <title>Helianthus annuus Genome sequencing and assembly Release 2.</title>
        <authorList>
            <person name="Gouzy J."/>
            <person name="Langlade N."/>
            <person name="Munos S."/>
        </authorList>
    </citation>
    <scope>NUCLEOTIDE SEQUENCE</scope>
    <source>
        <tissue evidence="1">Leaves</tissue>
    </source>
</reference>